<dbReference type="PROSITE" id="PS01124">
    <property type="entry name" value="HTH_ARAC_FAMILY_2"/>
    <property type="match status" value="1"/>
</dbReference>
<protein>
    <submittedName>
        <fullName evidence="6">Transcriptional regulator, AraC family</fullName>
    </submittedName>
</protein>
<dbReference type="Pfam" id="PF12833">
    <property type="entry name" value="HTH_18"/>
    <property type="match status" value="1"/>
</dbReference>
<reference evidence="6" key="1">
    <citation type="submission" date="2016-04" db="EMBL/GenBank/DDBJ databases">
        <authorList>
            <person name="Evans L.H."/>
            <person name="Alamgir A."/>
            <person name="Owens N."/>
            <person name="Weber N.D."/>
            <person name="Virtaneva K."/>
            <person name="Barbian K."/>
            <person name="Babar A."/>
            <person name="Rosenke K."/>
        </authorList>
    </citation>
    <scope>NUCLEOTIDE SEQUENCE</scope>
    <source>
        <strain evidence="6">Nono1</strain>
    </source>
</reference>
<evidence type="ECO:0000259" key="5">
    <source>
        <dbReference type="PROSITE" id="PS01124"/>
    </source>
</evidence>
<feature type="region of interest" description="Disordered" evidence="4">
    <location>
        <begin position="117"/>
        <end position="178"/>
    </location>
</feature>
<dbReference type="Gene3D" id="1.10.10.60">
    <property type="entry name" value="Homeodomain-like"/>
    <property type="match status" value="1"/>
</dbReference>
<dbReference type="RefSeq" id="WP_225272372.1">
    <property type="nucleotide sequence ID" value="NZ_CP084058.1"/>
</dbReference>
<keyword evidence="2" id="KW-0238">DNA-binding</keyword>
<dbReference type="SMART" id="SM00342">
    <property type="entry name" value="HTH_ARAC"/>
    <property type="match status" value="1"/>
</dbReference>
<dbReference type="InterPro" id="IPR018060">
    <property type="entry name" value="HTH_AraC"/>
</dbReference>
<dbReference type="InterPro" id="IPR046532">
    <property type="entry name" value="DUF6597"/>
</dbReference>
<evidence type="ECO:0000256" key="3">
    <source>
        <dbReference type="ARBA" id="ARBA00023163"/>
    </source>
</evidence>
<evidence type="ECO:0000256" key="1">
    <source>
        <dbReference type="ARBA" id="ARBA00023015"/>
    </source>
</evidence>
<dbReference type="Pfam" id="PF20240">
    <property type="entry name" value="DUF6597"/>
    <property type="match status" value="1"/>
</dbReference>
<gene>
    <name evidence="6" type="ORF">BN4615_P2667</name>
</gene>
<keyword evidence="3" id="KW-0804">Transcription</keyword>
<dbReference type="PANTHER" id="PTHR46796:SF15">
    <property type="entry name" value="BLL1074 PROTEIN"/>
    <property type="match status" value="1"/>
</dbReference>
<dbReference type="InterPro" id="IPR050204">
    <property type="entry name" value="AraC_XylS_family_regulators"/>
</dbReference>
<dbReference type="AlphaFoldDB" id="A0A1M4E2V8"/>
<name>A0A1M4E2V8_9ACTN</name>
<evidence type="ECO:0000256" key="2">
    <source>
        <dbReference type="ARBA" id="ARBA00023125"/>
    </source>
</evidence>
<feature type="domain" description="HTH araC/xylS-type" evidence="5">
    <location>
        <begin position="215"/>
        <end position="310"/>
    </location>
</feature>
<dbReference type="GO" id="GO:0043565">
    <property type="term" value="F:sequence-specific DNA binding"/>
    <property type="evidence" value="ECO:0007669"/>
    <property type="project" value="InterPro"/>
</dbReference>
<evidence type="ECO:0000256" key="4">
    <source>
        <dbReference type="SAM" id="MobiDB-lite"/>
    </source>
</evidence>
<organism evidence="6">
    <name type="scientific">Nonomuraea gerenzanensis</name>
    <dbReference type="NCBI Taxonomy" id="93944"/>
    <lineage>
        <taxon>Bacteria</taxon>
        <taxon>Bacillati</taxon>
        <taxon>Actinomycetota</taxon>
        <taxon>Actinomycetes</taxon>
        <taxon>Streptosporangiales</taxon>
        <taxon>Streptosporangiaceae</taxon>
        <taxon>Nonomuraea</taxon>
    </lineage>
</organism>
<dbReference type="EMBL" id="LT559118">
    <property type="protein sequence ID" value="SBO93153.1"/>
    <property type="molecule type" value="Genomic_DNA"/>
</dbReference>
<feature type="compositionally biased region" description="Low complexity" evidence="4">
    <location>
        <begin position="123"/>
        <end position="134"/>
    </location>
</feature>
<evidence type="ECO:0000313" key="6">
    <source>
        <dbReference type="EMBL" id="SBO93153.1"/>
    </source>
</evidence>
<dbReference type="PANTHER" id="PTHR46796">
    <property type="entry name" value="HTH-TYPE TRANSCRIPTIONAL ACTIVATOR RHAS-RELATED"/>
    <property type="match status" value="1"/>
</dbReference>
<sequence>MYVERPPSAGLAGRLACGWHRVSEAAFTQLVVPDACVDLIWGPEGLYVAGPDTGPMPAAIGAGETLAGVRFRPGAVGDFFGVPLHELRDSRVRLSDLPVGPGLLADLAEAAETCPAGPARTTVGARPAGPVAPAERLTASVPPGERVTADALPGDRLLPDIPSAAQPTASARPEAASPDLRARPHLQALVEARVQLLQTTVGRRLTTTGSPTSADPAARALATALAKGESVAEVARHLGYSDRQLQRRSLLAFGYAPKTLQRIVRFQRALRLARSGLPLAEVAATAGYTDQAHLANDVKRLSGVQMSRLL</sequence>
<keyword evidence="1" id="KW-0805">Transcription regulation</keyword>
<proteinExistence type="predicted"/>
<accession>A0A1M4E2V8</accession>
<dbReference type="GO" id="GO:0003700">
    <property type="term" value="F:DNA-binding transcription factor activity"/>
    <property type="evidence" value="ECO:0007669"/>
    <property type="project" value="InterPro"/>
</dbReference>